<organism evidence="10 11">
    <name type="scientific">Ligilactobacillus saerimneri 30a</name>
    <dbReference type="NCBI Taxonomy" id="1227363"/>
    <lineage>
        <taxon>Bacteria</taxon>
        <taxon>Bacillati</taxon>
        <taxon>Bacillota</taxon>
        <taxon>Bacilli</taxon>
        <taxon>Lactobacillales</taxon>
        <taxon>Lactobacillaceae</taxon>
        <taxon>Ligilactobacillus</taxon>
    </lineage>
</organism>
<evidence type="ECO:0000256" key="5">
    <source>
        <dbReference type="ARBA" id="ARBA00022840"/>
    </source>
</evidence>
<comment type="cofactor">
    <cofactor evidence="1">
        <name>Mn(2+)</name>
        <dbReference type="ChEBI" id="CHEBI:29035"/>
    </cofactor>
</comment>
<dbReference type="Gene3D" id="3.30.1490.20">
    <property type="entry name" value="ATP-grasp fold, A domain"/>
    <property type="match status" value="1"/>
</dbReference>
<dbReference type="STRING" id="1227363.D271_00230"/>
<dbReference type="InterPro" id="IPR016185">
    <property type="entry name" value="PreATP-grasp_dom_sf"/>
</dbReference>
<keyword evidence="6" id="KW-0464">Manganese</keyword>
<dbReference type="AlphaFoldDB" id="M5J544"/>
<dbReference type="PATRIC" id="fig|1227363.6.peg.45"/>
<dbReference type="Gene3D" id="3.40.50.20">
    <property type="match status" value="1"/>
</dbReference>
<keyword evidence="11" id="KW-1185">Reference proteome</keyword>
<dbReference type="SUPFAM" id="SSF52440">
    <property type="entry name" value="PreATP-grasp domain"/>
    <property type="match status" value="1"/>
</dbReference>
<comment type="caution">
    <text evidence="10">The sequence shown here is derived from an EMBL/GenBank/DDBJ whole genome shotgun (WGS) entry which is preliminary data.</text>
</comment>
<proteinExistence type="predicted"/>
<evidence type="ECO:0000256" key="8">
    <source>
        <dbReference type="PROSITE-ProRule" id="PRU00409"/>
    </source>
</evidence>
<dbReference type="Pfam" id="PF22660">
    <property type="entry name" value="RS_preATP-grasp-like"/>
    <property type="match status" value="1"/>
</dbReference>
<gene>
    <name evidence="10" type="ORF">D271_00230</name>
</gene>
<comment type="pathway">
    <text evidence="7">Purine metabolism.</text>
</comment>
<dbReference type="InterPro" id="IPR003135">
    <property type="entry name" value="ATP-grasp_carboxylate-amine"/>
</dbReference>
<evidence type="ECO:0000256" key="1">
    <source>
        <dbReference type="ARBA" id="ARBA00001936"/>
    </source>
</evidence>
<evidence type="ECO:0000256" key="7">
    <source>
        <dbReference type="ARBA" id="ARBA00025704"/>
    </source>
</evidence>
<dbReference type="Pfam" id="PF02222">
    <property type="entry name" value="ATP-grasp"/>
    <property type="match status" value="1"/>
</dbReference>
<feature type="domain" description="ATP-grasp" evidence="9">
    <location>
        <begin position="120"/>
        <end position="306"/>
    </location>
</feature>
<dbReference type="PANTHER" id="PTHR11609:SF5">
    <property type="entry name" value="PHOSPHORIBOSYLAMINOIMIDAZOLE CARBOXYLASE"/>
    <property type="match status" value="1"/>
</dbReference>
<evidence type="ECO:0000256" key="2">
    <source>
        <dbReference type="ARBA" id="ARBA00001946"/>
    </source>
</evidence>
<dbReference type="Proteomes" id="UP000011912">
    <property type="component" value="Unassembled WGS sequence"/>
</dbReference>
<evidence type="ECO:0000256" key="4">
    <source>
        <dbReference type="ARBA" id="ARBA00022755"/>
    </source>
</evidence>
<dbReference type="InterPro" id="IPR013815">
    <property type="entry name" value="ATP_grasp_subdomain_1"/>
</dbReference>
<dbReference type="GO" id="GO:0006164">
    <property type="term" value="P:purine nucleotide biosynthetic process"/>
    <property type="evidence" value="ECO:0007669"/>
    <property type="project" value="UniProtKB-KW"/>
</dbReference>
<dbReference type="GO" id="GO:0005524">
    <property type="term" value="F:ATP binding"/>
    <property type="evidence" value="ECO:0007669"/>
    <property type="project" value="UniProtKB-UniRule"/>
</dbReference>
<protein>
    <submittedName>
        <fullName evidence="10">Phosphoribosylaminoimidazole carboxylase NCAIR mutase subunit</fullName>
    </submittedName>
</protein>
<dbReference type="GO" id="GO:0046872">
    <property type="term" value="F:metal ion binding"/>
    <property type="evidence" value="ECO:0007669"/>
    <property type="project" value="InterPro"/>
</dbReference>
<comment type="cofactor">
    <cofactor evidence="2">
        <name>Mg(2+)</name>
        <dbReference type="ChEBI" id="CHEBI:18420"/>
    </cofactor>
</comment>
<evidence type="ECO:0000256" key="6">
    <source>
        <dbReference type="ARBA" id="ARBA00023211"/>
    </source>
</evidence>
<keyword evidence="3 8" id="KW-0547">Nucleotide-binding</keyword>
<dbReference type="EMBL" id="ANAG01000001">
    <property type="protein sequence ID" value="EKW99808.1"/>
    <property type="molecule type" value="Genomic_DNA"/>
</dbReference>
<name>M5J544_9LACO</name>
<keyword evidence="4" id="KW-0658">Purine biosynthesis</keyword>
<dbReference type="PANTHER" id="PTHR11609">
    <property type="entry name" value="PURINE BIOSYNTHESIS PROTEIN 6/7, PUR6/7"/>
    <property type="match status" value="1"/>
</dbReference>
<dbReference type="InterPro" id="IPR011761">
    <property type="entry name" value="ATP-grasp"/>
</dbReference>
<keyword evidence="5 8" id="KW-0067">ATP-binding</keyword>
<dbReference type="InterPro" id="IPR054350">
    <property type="entry name" value="PurT/PurK_preATP-grasp"/>
</dbReference>
<dbReference type="GO" id="GO:0005829">
    <property type="term" value="C:cytosol"/>
    <property type="evidence" value="ECO:0007669"/>
    <property type="project" value="TreeGrafter"/>
</dbReference>
<sequence length="387" mass="43660">MQIKAKVVTEMAEKVLFPGDTIGIVGDSPNGIMMVAAAKRLGFKVIVCGSNESSPTMQAADVRIVGTSKEKLQDFAERCDLITYESQYVPASVIEFLSRFTAVPQGKDTLEITQDRLLERAFFEQINVNIAPYATIVSLDDIYQSVSSIGFPCILKPIQKDINNKHQAVIKRQTDIAKVADIVDLGTYVLESLISFNKEISVVFSRDYDGELKFFPLTEEVYHGHDLNRVLTPARVTNDVEEEIHRLAHQIAENINYVGVMQLSFYLTDSGSLYVKRMVPAVSPTGYVFDKATLVSMFEQHLRVLARMPLMTTELVEPTAMVMMTDDDQDSIRTQWVLKDNWSYNFFRYPERMKPRPAGYVLVTAPTIDAAEEQIQATEIWPDETSE</sequence>
<dbReference type="PROSITE" id="PS50975">
    <property type="entry name" value="ATP_GRASP"/>
    <property type="match status" value="1"/>
</dbReference>
<evidence type="ECO:0000313" key="11">
    <source>
        <dbReference type="Proteomes" id="UP000011912"/>
    </source>
</evidence>
<dbReference type="Gene3D" id="3.30.470.20">
    <property type="entry name" value="ATP-grasp fold, B domain"/>
    <property type="match status" value="1"/>
</dbReference>
<dbReference type="SUPFAM" id="SSF56059">
    <property type="entry name" value="Glutathione synthetase ATP-binding domain-like"/>
    <property type="match status" value="1"/>
</dbReference>
<evidence type="ECO:0000256" key="3">
    <source>
        <dbReference type="ARBA" id="ARBA00022741"/>
    </source>
</evidence>
<reference evidence="10 11" key="1">
    <citation type="journal article" date="2013" name="Genome Announc.">
        <title>Genome Sequence of Lactobacillus saerimneri 30a (Formerly Lactobacillus sp. Strain 30a), a Reference Lactic Acid Bacterium Strain Producing Biogenic Amines.</title>
        <authorList>
            <person name="Romano A."/>
            <person name="Trip H."/>
            <person name="Campbell-Sills H."/>
            <person name="Bouchez O."/>
            <person name="Sherman D."/>
            <person name="Lolkema J.S."/>
            <person name="Lucas P.M."/>
        </authorList>
    </citation>
    <scope>NUCLEOTIDE SEQUENCE [LARGE SCALE GENOMIC DNA]</scope>
    <source>
        <strain evidence="10 11">30a</strain>
    </source>
</reference>
<evidence type="ECO:0000313" key="10">
    <source>
        <dbReference type="EMBL" id="EKW99808.1"/>
    </source>
</evidence>
<evidence type="ECO:0000259" key="9">
    <source>
        <dbReference type="PROSITE" id="PS50975"/>
    </source>
</evidence>
<accession>M5J544</accession>